<dbReference type="EMBL" id="JAOTPV010000010">
    <property type="protein sequence ID" value="KAJ4477347.1"/>
    <property type="molecule type" value="Genomic_DNA"/>
</dbReference>
<evidence type="ECO:0008006" key="3">
    <source>
        <dbReference type="Google" id="ProtNLM"/>
    </source>
</evidence>
<sequence length="418" mass="46160">MLDTLSSAYLLDFDDFESEPKLPSYTCQSSAGCSTVLTGHQQRKYKYTVAKSMAGPGISLTVSGDSRISNEIPAFMEGGEVAGLVQISVNNGEDIRAVHVSLKGRVLTGRTSDAVCTFLDLRKTLWTAQSGSLETHRDSTNEYDYIWPYSLVLPKEVAISPVDGGKDQVFALPHSFAEPGVPARVQYELIVSLEQTKWKWKRNRRIATELGYVQSNPNWLTGDLSAVATFRAGADANWKALDFSLTGNVSQFQLRTVDFHCTLSLKGPLCFARGSSIPLHLRLRCRDKQALELISSPDAVVVQLNRRVNYRDVQMCGGKPSRWSSVIESMGVATWKIHEETLSEEPALSCYHSALIGKLKLDRDLVPSAVIANLAIEYFISVHPFSSPAFQPKDNKGALLLSQMVQVTTNLLSQSEHE</sequence>
<dbReference type="Gene3D" id="2.60.40.640">
    <property type="match status" value="1"/>
</dbReference>
<evidence type="ECO:0000313" key="1">
    <source>
        <dbReference type="EMBL" id="KAJ4477347.1"/>
    </source>
</evidence>
<dbReference type="AlphaFoldDB" id="A0A9W9DMK2"/>
<gene>
    <name evidence="1" type="ORF">J3R30DRAFT_3703680</name>
</gene>
<reference evidence="1" key="1">
    <citation type="submission" date="2022-08" db="EMBL/GenBank/DDBJ databases">
        <title>A Global Phylogenomic Analysis of the Shiitake Genus Lentinula.</title>
        <authorList>
            <consortium name="DOE Joint Genome Institute"/>
            <person name="Sierra-Patev S."/>
            <person name="Min B."/>
            <person name="Naranjo-Ortiz M."/>
            <person name="Looney B."/>
            <person name="Konkel Z."/>
            <person name="Slot J.C."/>
            <person name="Sakamoto Y."/>
            <person name="Steenwyk J.L."/>
            <person name="Rokas A."/>
            <person name="Carro J."/>
            <person name="Camarero S."/>
            <person name="Ferreira P."/>
            <person name="Molpeceres G."/>
            <person name="Ruiz-Duenas F.J."/>
            <person name="Serrano A."/>
            <person name="Henrissat B."/>
            <person name="Drula E."/>
            <person name="Hughes K.W."/>
            <person name="Mata J.L."/>
            <person name="Ishikawa N.K."/>
            <person name="Vargas-Isla R."/>
            <person name="Ushijima S."/>
            <person name="Smith C.A."/>
            <person name="Ahrendt S."/>
            <person name="Andreopoulos W."/>
            <person name="He G."/>
            <person name="Labutti K."/>
            <person name="Lipzen A."/>
            <person name="Ng V."/>
            <person name="Riley R."/>
            <person name="Sandor L."/>
            <person name="Barry K."/>
            <person name="Martinez A.T."/>
            <person name="Xiao Y."/>
            <person name="Gibbons J.G."/>
            <person name="Terashima K."/>
            <person name="Grigoriev I.V."/>
            <person name="Hibbett D.S."/>
        </authorList>
    </citation>
    <scope>NUCLEOTIDE SEQUENCE</scope>
    <source>
        <strain evidence="1">JLM2183</strain>
    </source>
</reference>
<comment type="caution">
    <text evidence="1">The sequence shown here is derived from an EMBL/GenBank/DDBJ whole genome shotgun (WGS) entry which is preliminary data.</text>
</comment>
<dbReference type="InterPro" id="IPR014752">
    <property type="entry name" value="Arrestin-like_C"/>
</dbReference>
<name>A0A9W9DMK2_9AGAR</name>
<evidence type="ECO:0000313" key="2">
    <source>
        <dbReference type="Proteomes" id="UP001150266"/>
    </source>
</evidence>
<keyword evidence="2" id="KW-1185">Reference proteome</keyword>
<dbReference type="Proteomes" id="UP001150266">
    <property type="component" value="Unassembled WGS sequence"/>
</dbReference>
<proteinExistence type="predicted"/>
<dbReference type="OrthoDB" id="3262423at2759"/>
<protein>
    <recommendedName>
        <fullName evidence="3">Arrestin-like N-terminal domain-containing protein</fullName>
    </recommendedName>
</protein>
<accession>A0A9W9DMK2</accession>
<organism evidence="1 2">
    <name type="scientific">Lentinula aciculospora</name>
    <dbReference type="NCBI Taxonomy" id="153920"/>
    <lineage>
        <taxon>Eukaryota</taxon>
        <taxon>Fungi</taxon>
        <taxon>Dikarya</taxon>
        <taxon>Basidiomycota</taxon>
        <taxon>Agaricomycotina</taxon>
        <taxon>Agaricomycetes</taxon>
        <taxon>Agaricomycetidae</taxon>
        <taxon>Agaricales</taxon>
        <taxon>Marasmiineae</taxon>
        <taxon>Omphalotaceae</taxon>
        <taxon>Lentinula</taxon>
    </lineage>
</organism>